<name>A0ABS5FBX8_9BRAD</name>
<protein>
    <submittedName>
        <fullName evidence="1">Uncharacterized protein</fullName>
    </submittedName>
</protein>
<dbReference type="EMBL" id="JAFCJH010000001">
    <property type="protein sequence ID" value="MBR0793861.1"/>
    <property type="molecule type" value="Genomic_DNA"/>
</dbReference>
<comment type="caution">
    <text evidence="1">The sequence shown here is derived from an EMBL/GenBank/DDBJ whole genome shotgun (WGS) entry which is preliminary data.</text>
</comment>
<organism evidence="1 2">
    <name type="scientific">Bradyrhizobium jicamae</name>
    <dbReference type="NCBI Taxonomy" id="280332"/>
    <lineage>
        <taxon>Bacteria</taxon>
        <taxon>Pseudomonadati</taxon>
        <taxon>Pseudomonadota</taxon>
        <taxon>Alphaproteobacteria</taxon>
        <taxon>Hyphomicrobiales</taxon>
        <taxon>Nitrobacteraceae</taxon>
        <taxon>Bradyrhizobium</taxon>
    </lineage>
</organism>
<sequence length="58" mass="6043">MDLWTKSLLGATAAAVIGYVAIVYGGCALDAHCHLRKCASARNTCGVVYDNSDATPAR</sequence>
<evidence type="ECO:0000313" key="2">
    <source>
        <dbReference type="Proteomes" id="UP001315278"/>
    </source>
</evidence>
<evidence type="ECO:0000313" key="1">
    <source>
        <dbReference type="EMBL" id="MBR0793861.1"/>
    </source>
</evidence>
<gene>
    <name evidence="1" type="ORF">JQ615_00495</name>
</gene>
<dbReference type="RefSeq" id="WP_212394045.1">
    <property type="nucleotide sequence ID" value="NZ_JAFCJH010000001.1"/>
</dbReference>
<keyword evidence="2" id="KW-1185">Reference proteome</keyword>
<accession>A0ABS5FBX8</accession>
<reference evidence="2" key="1">
    <citation type="journal article" date="2021" name="ISME J.">
        <title>Evolutionary origin and ecological implication of a unique nif island in free-living Bradyrhizobium lineages.</title>
        <authorList>
            <person name="Tao J."/>
        </authorList>
    </citation>
    <scope>NUCLEOTIDE SEQUENCE [LARGE SCALE GENOMIC DNA]</scope>
    <source>
        <strain evidence="2">SZCCT0434</strain>
    </source>
</reference>
<proteinExistence type="predicted"/>
<dbReference type="Proteomes" id="UP001315278">
    <property type="component" value="Unassembled WGS sequence"/>
</dbReference>